<protein>
    <submittedName>
        <fullName evidence="1">Uncharacterized protein</fullName>
    </submittedName>
</protein>
<accession>A0AAW1J0R9</accession>
<keyword evidence="2" id="KW-1185">Reference proteome</keyword>
<evidence type="ECO:0000313" key="2">
    <source>
        <dbReference type="Proteomes" id="UP001458880"/>
    </source>
</evidence>
<reference evidence="1 2" key="1">
    <citation type="journal article" date="2024" name="BMC Genomics">
        <title>De novo assembly and annotation of Popillia japonica's genome with initial clues to its potential as an invasive pest.</title>
        <authorList>
            <person name="Cucini C."/>
            <person name="Boschi S."/>
            <person name="Funari R."/>
            <person name="Cardaioli E."/>
            <person name="Iannotti N."/>
            <person name="Marturano G."/>
            <person name="Paoli F."/>
            <person name="Bruttini M."/>
            <person name="Carapelli A."/>
            <person name="Frati F."/>
            <person name="Nardi F."/>
        </authorList>
    </citation>
    <scope>NUCLEOTIDE SEQUENCE [LARGE SCALE GENOMIC DNA]</scope>
    <source>
        <strain evidence="1">DMR45628</strain>
    </source>
</reference>
<comment type="caution">
    <text evidence="1">The sequence shown here is derived from an EMBL/GenBank/DDBJ whole genome shotgun (WGS) entry which is preliminary data.</text>
</comment>
<organism evidence="1 2">
    <name type="scientific">Popillia japonica</name>
    <name type="common">Japanese beetle</name>
    <dbReference type="NCBI Taxonomy" id="7064"/>
    <lineage>
        <taxon>Eukaryota</taxon>
        <taxon>Metazoa</taxon>
        <taxon>Ecdysozoa</taxon>
        <taxon>Arthropoda</taxon>
        <taxon>Hexapoda</taxon>
        <taxon>Insecta</taxon>
        <taxon>Pterygota</taxon>
        <taxon>Neoptera</taxon>
        <taxon>Endopterygota</taxon>
        <taxon>Coleoptera</taxon>
        <taxon>Polyphaga</taxon>
        <taxon>Scarabaeiformia</taxon>
        <taxon>Scarabaeidae</taxon>
        <taxon>Rutelinae</taxon>
        <taxon>Popillia</taxon>
    </lineage>
</organism>
<dbReference type="Proteomes" id="UP001458880">
    <property type="component" value="Unassembled WGS sequence"/>
</dbReference>
<dbReference type="EMBL" id="JASPKY010000448">
    <property type="protein sequence ID" value="KAK9696547.1"/>
    <property type="molecule type" value="Genomic_DNA"/>
</dbReference>
<sequence>MCKLTPVSQRDKQRFSISICNNSGIGVPTLVACRPAGCGYDEIQDSMGSCSKTLREKQQSVGTPTSAFRATGVYPLNPGAIPDSAFGGNTEPPNVHDNHDPTTATVAEVSDPAPSAYINATQLMI</sequence>
<dbReference type="AlphaFoldDB" id="A0AAW1J0R9"/>
<gene>
    <name evidence="1" type="ORF">QE152_g31516</name>
</gene>
<name>A0AAW1J0R9_POPJA</name>
<dbReference type="PROSITE" id="PS51257">
    <property type="entry name" value="PROKAR_LIPOPROTEIN"/>
    <property type="match status" value="1"/>
</dbReference>
<evidence type="ECO:0000313" key="1">
    <source>
        <dbReference type="EMBL" id="KAK9696547.1"/>
    </source>
</evidence>
<proteinExistence type="predicted"/>